<keyword evidence="4 11" id="KW-0812">Transmembrane</keyword>
<evidence type="ECO:0000256" key="9">
    <source>
        <dbReference type="ARBA" id="ARBA00023012"/>
    </source>
</evidence>
<proteinExistence type="predicted"/>
<dbReference type="GO" id="GO:0043709">
    <property type="term" value="P:cell adhesion involved in single-species biofilm formation"/>
    <property type="evidence" value="ECO:0007669"/>
    <property type="project" value="TreeGrafter"/>
</dbReference>
<comment type="subcellular location">
    <subcellularLocation>
        <location evidence="1">Membrane</location>
        <topology evidence="1">Multi-pass membrane protein</topology>
    </subcellularLocation>
</comment>
<evidence type="ECO:0000313" key="13">
    <source>
        <dbReference type="EMBL" id="MPL89270.1"/>
    </source>
</evidence>
<comment type="caution">
    <text evidence="13">The sequence shown here is derived from an EMBL/GenBank/DDBJ whole genome shotgun (WGS) entry which is preliminary data.</text>
</comment>
<dbReference type="GO" id="GO:0005524">
    <property type="term" value="F:ATP binding"/>
    <property type="evidence" value="ECO:0007669"/>
    <property type="project" value="UniProtKB-KW"/>
</dbReference>
<dbReference type="EMBL" id="VSSQ01000276">
    <property type="protein sequence ID" value="MPL89270.1"/>
    <property type="molecule type" value="Genomic_DNA"/>
</dbReference>
<dbReference type="PANTHER" id="PTHR45138:SF9">
    <property type="entry name" value="DIGUANYLATE CYCLASE DGCM-RELATED"/>
    <property type="match status" value="1"/>
</dbReference>
<feature type="transmembrane region" description="Helical" evidence="11">
    <location>
        <begin position="89"/>
        <end position="109"/>
    </location>
</feature>
<dbReference type="GO" id="GO:0016301">
    <property type="term" value="F:kinase activity"/>
    <property type="evidence" value="ECO:0007669"/>
    <property type="project" value="UniProtKB-KW"/>
</dbReference>
<dbReference type="GO" id="GO:1902201">
    <property type="term" value="P:negative regulation of bacterial-type flagellum-dependent cell motility"/>
    <property type="evidence" value="ECO:0007669"/>
    <property type="project" value="TreeGrafter"/>
</dbReference>
<keyword evidence="10 11" id="KW-0472">Membrane</keyword>
<reference evidence="13" key="1">
    <citation type="submission" date="2019-08" db="EMBL/GenBank/DDBJ databases">
        <authorList>
            <person name="Kucharzyk K."/>
            <person name="Murdoch R.W."/>
            <person name="Higgins S."/>
            <person name="Loffler F."/>
        </authorList>
    </citation>
    <scope>NUCLEOTIDE SEQUENCE</scope>
</reference>
<dbReference type="CDD" id="cd01949">
    <property type="entry name" value="GGDEF"/>
    <property type="match status" value="1"/>
</dbReference>
<protein>
    <recommendedName>
        <fullName evidence="12">GGDEF domain-containing protein</fullName>
    </recommendedName>
</protein>
<keyword evidence="5" id="KW-0547">Nucleotide-binding</keyword>
<keyword evidence="6" id="KW-0418">Kinase</keyword>
<feature type="transmembrane region" description="Helical" evidence="11">
    <location>
        <begin position="12"/>
        <end position="35"/>
    </location>
</feature>
<keyword evidence="2" id="KW-0597">Phosphoprotein</keyword>
<organism evidence="13">
    <name type="scientific">bioreactor metagenome</name>
    <dbReference type="NCBI Taxonomy" id="1076179"/>
    <lineage>
        <taxon>unclassified sequences</taxon>
        <taxon>metagenomes</taxon>
        <taxon>ecological metagenomes</taxon>
    </lineage>
</organism>
<dbReference type="GO" id="GO:0005886">
    <property type="term" value="C:plasma membrane"/>
    <property type="evidence" value="ECO:0007669"/>
    <property type="project" value="TreeGrafter"/>
</dbReference>
<evidence type="ECO:0000256" key="5">
    <source>
        <dbReference type="ARBA" id="ARBA00022741"/>
    </source>
</evidence>
<gene>
    <name evidence="13" type="ORF">SDC9_35304</name>
</gene>
<evidence type="ECO:0000256" key="11">
    <source>
        <dbReference type="SAM" id="Phobius"/>
    </source>
</evidence>
<dbReference type="GO" id="GO:0000160">
    <property type="term" value="P:phosphorelay signal transduction system"/>
    <property type="evidence" value="ECO:0007669"/>
    <property type="project" value="UniProtKB-KW"/>
</dbReference>
<evidence type="ECO:0000259" key="12">
    <source>
        <dbReference type="PROSITE" id="PS50887"/>
    </source>
</evidence>
<dbReference type="SMART" id="SM00267">
    <property type="entry name" value="GGDEF"/>
    <property type="match status" value="1"/>
</dbReference>
<keyword evidence="8 11" id="KW-1133">Transmembrane helix</keyword>
<dbReference type="PROSITE" id="PS50887">
    <property type="entry name" value="GGDEF"/>
    <property type="match status" value="1"/>
</dbReference>
<dbReference type="Gene3D" id="1.20.120.620">
    <property type="entry name" value="Backbone structure of the membrane domain of e. Coli histidine kinase receptor kdpd"/>
    <property type="match status" value="1"/>
</dbReference>
<evidence type="ECO:0000256" key="4">
    <source>
        <dbReference type="ARBA" id="ARBA00022692"/>
    </source>
</evidence>
<feature type="domain" description="GGDEF" evidence="12">
    <location>
        <begin position="161"/>
        <end position="298"/>
    </location>
</feature>
<sequence length="303" mass="33704">MPKSSDRVKEELAQKHCFILSVLVTIFVIALSYYFNVPNPAVVCFIAVVLSTFAGGFFCGSVSGSLTILYCGYFFSEPGHLMKYTSQNFYKIFIIFITTIFMILMVGILKRQLKNRTEALEKANKQLILFSAVDWLTGIANRRSFDELLDKEWKRGLSEQISVALVLIDVDFFKNYNDSYGHQAGDECLRHVAAAIIGQLSGRGNFAARYGGEEFVVVISDTSIDEAIKVGEDIRSAVEELRIPSGIGNMCPYVTISVGIHSVVPSEDMSSDELVRAADFALYQAKTSGRNMVKVYNKVVENT</sequence>
<keyword evidence="3" id="KW-0808">Transferase</keyword>
<dbReference type="PANTHER" id="PTHR45138">
    <property type="entry name" value="REGULATORY COMPONENTS OF SENSORY TRANSDUCTION SYSTEM"/>
    <property type="match status" value="1"/>
</dbReference>
<feature type="transmembrane region" description="Helical" evidence="11">
    <location>
        <begin position="42"/>
        <end position="69"/>
    </location>
</feature>
<dbReference type="SUPFAM" id="SSF55073">
    <property type="entry name" value="Nucleotide cyclase"/>
    <property type="match status" value="1"/>
</dbReference>
<keyword evidence="9" id="KW-0902">Two-component regulatory system</keyword>
<evidence type="ECO:0000256" key="1">
    <source>
        <dbReference type="ARBA" id="ARBA00004141"/>
    </source>
</evidence>
<accession>A0A644VDA6</accession>
<dbReference type="Pfam" id="PF00990">
    <property type="entry name" value="GGDEF"/>
    <property type="match status" value="1"/>
</dbReference>
<dbReference type="InterPro" id="IPR050469">
    <property type="entry name" value="Diguanylate_Cyclase"/>
</dbReference>
<evidence type="ECO:0000256" key="6">
    <source>
        <dbReference type="ARBA" id="ARBA00022777"/>
    </source>
</evidence>
<dbReference type="NCBIfam" id="TIGR00254">
    <property type="entry name" value="GGDEF"/>
    <property type="match status" value="1"/>
</dbReference>
<evidence type="ECO:0000256" key="10">
    <source>
        <dbReference type="ARBA" id="ARBA00023136"/>
    </source>
</evidence>
<dbReference type="Pfam" id="PF13493">
    <property type="entry name" value="DUF4118"/>
    <property type="match status" value="1"/>
</dbReference>
<dbReference type="InterPro" id="IPR025201">
    <property type="entry name" value="KdpD_TM"/>
</dbReference>
<dbReference type="GO" id="GO:0052621">
    <property type="term" value="F:diguanylate cyclase activity"/>
    <property type="evidence" value="ECO:0007669"/>
    <property type="project" value="TreeGrafter"/>
</dbReference>
<dbReference type="AlphaFoldDB" id="A0A644VDA6"/>
<dbReference type="InterPro" id="IPR000160">
    <property type="entry name" value="GGDEF_dom"/>
</dbReference>
<evidence type="ECO:0000256" key="3">
    <source>
        <dbReference type="ARBA" id="ARBA00022679"/>
    </source>
</evidence>
<dbReference type="InterPro" id="IPR029787">
    <property type="entry name" value="Nucleotide_cyclase"/>
</dbReference>
<name>A0A644VDA6_9ZZZZ</name>
<dbReference type="FunFam" id="3.30.70.270:FF:000001">
    <property type="entry name" value="Diguanylate cyclase domain protein"/>
    <property type="match status" value="1"/>
</dbReference>
<dbReference type="InterPro" id="IPR038318">
    <property type="entry name" value="KdpD_sf"/>
</dbReference>
<dbReference type="Gene3D" id="3.30.70.270">
    <property type="match status" value="1"/>
</dbReference>
<keyword evidence="7" id="KW-0067">ATP-binding</keyword>
<evidence type="ECO:0000256" key="2">
    <source>
        <dbReference type="ARBA" id="ARBA00022553"/>
    </source>
</evidence>
<dbReference type="InterPro" id="IPR043128">
    <property type="entry name" value="Rev_trsase/Diguanyl_cyclase"/>
</dbReference>
<evidence type="ECO:0000256" key="7">
    <source>
        <dbReference type="ARBA" id="ARBA00022840"/>
    </source>
</evidence>
<evidence type="ECO:0000256" key="8">
    <source>
        <dbReference type="ARBA" id="ARBA00022989"/>
    </source>
</evidence>